<feature type="transmembrane region" description="Helical" evidence="7">
    <location>
        <begin position="135"/>
        <end position="156"/>
    </location>
</feature>
<keyword evidence="5 7" id="KW-1133">Transmembrane helix</keyword>
<evidence type="ECO:0000259" key="8">
    <source>
        <dbReference type="Pfam" id="PF01757"/>
    </source>
</evidence>
<proteinExistence type="inferred from homology"/>
<protein>
    <submittedName>
        <fullName evidence="9">Acyltransferase family protein</fullName>
    </submittedName>
</protein>
<evidence type="ECO:0000313" key="10">
    <source>
        <dbReference type="Proteomes" id="UP000438885"/>
    </source>
</evidence>
<evidence type="ECO:0000256" key="7">
    <source>
        <dbReference type="SAM" id="Phobius"/>
    </source>
</evidence>
<evidence type="ECO:0000256" key="6">
    <source>
        <dbReference type="ARBA" id="ARBA00023136"/>
    </source>
</evidence>
<dbReference type="RefSeq" id="WP_153224025.1">
    <property type="nucleotide sequence ID" value="NZ_CAMHPY010000001.1"/>
</dbReference>
<feature type="transmembrane region" description="Helical" evidence="7">
    <location>
        <begin position="312"/>
        <end position="329"/>
    </location>
</feature>
<organism evidence="9 10">
    <name type="scientific">Streptococcus mitis</name>
    <dbReference type="NCBI Taxonomy" id="28037"/>
    <lineage>
        <taxon>Bacteria</taxon>
        <taxon>Bacillati</taxon>
        <taxon>Bacillota</taxon>
        <taxon>Bacilli</taxon>
        <taxon>Lactobacillales</taxon>
        <taxon>Streptococcaceae</taxon>
        <taxon>Streptococcus</taxon>
        <taxon>Streptococcus mitis group</taxon>
    </lineage>
</organism>
<feature type="transmembrane region" description="Helical" evidence="7">
    <location>
        <begin position="57"/>
        <end position="77"/>
    </location>
</feature>
<keyword evidence="3" id="KW-1003">Cell membrane</keyword>
<feature type="transmembrane region" description="Helical" evidence="7">
    <location>
        <begin position="98"/>
        <end position="115"/>
    </location>
</feature>
<dbReference type="PANTHER" id="PTHR40074:SF2">
    <property type="entry name" value="O-ACETYLTRANSFERASE WECH"/>
    <property type="match status" value="1"/>
</dbReference>
<dbReference type="GO" id="GO:0016413">
    <property type="term" value="F:O-acetyltransferase activity"/>
    <property type="evidence" value="ECO:0007669"/>
    <property type="project" value="TreeGrafter"/>
</dbReference>
<comment type="similarity">
    <text evidence="2">Belongs to the acyltransferase 3 family.</text>
</comment>
<dbReference type="InterPro" id="IPR002656">
    <property type="entry name" value="Acyl_transf_3_dom"/>
</dbReference>
<keyword evidence="4 7" id="KW-0812">Transmembrane</keyword>
<keyword evidence="9" id="KW-0808">Transferase</keyword>
<dbReference type="GO" id="GO:0005886">
    <property type="term" value="C:plasma membrane"/>
    <property type="evidence" value="ECO:0007669"/>
    <property type="project" value="UniProtKB-SubCell"/>
</dbReference>
<keyword evidence="9" id="KW-0012">Acyltransferase</keyword>
<dbReference type="EMBL" id="WIJP01000010">
    <property type="protein sequence ID" value="MQQ30160.1"/>
    <property type="molecule type" value="Genomic_DNA"/>
</dbReference>
<feature type="transmembrane region" description="Helical" evidence="7">
    <location>
        <begin position="188"/>
        <end position="204"/>
    </location>
</feature>
<name>A0A6I1TY75_STRMT</name>
<evidence type="ECO:0000256" key="3">
    <source>
        <dbReference type="ARBA" id="ARBA00022475"/>
    </source>
</evidence>
<feature type="transmembrane region" description="Helical" evidence="7">
    <location>
        <begin position="278"/>
        <end position="300"/>
    </location>
</feature>
<feature type="transmembrane region" description="Helical" evidence="7">
    <location>
        <begin position="216"/>
        <end position="234"/>
    </location>
</feature>
<dbReference type="AlphaFoldDB" id="A0A6I1TY75"/>
<dbReference type="PANTHER" id="PTHR40074">
    <property type="entry name" value="O-ACETYLTRANSFERASE WECH"/>
    <property type="match status" value="1"/>
</dbReference>
<dbReference type="Proteomes" id="UP000438885">
    <property type="component" value="Unassembled WGS sequence"/>
</dbReference>
<keyword evidence="6 7" id="KW-0472">Membrane</keyword>
<evidence type="ECO:0000313" key="9">
    <source>
        <dbReference type="EMBL" id="MQQ30160.1"/>
    </source>
</evidence>
<evidence type="ECO:0000256" key="2">
    <source>
        <dbReference type="ARBA" id="ARBA00007400"/>
    </source>
</evidence>
<evidence type="ECO:0000256" key="1">
    <source>
        <dbReference type="ARBA" id="ARBA00004651"/>
    </source>
</evidence>
<dbReference type="GO" id="GO:0009246">
    <property type="term" value="P:enterobacterial common antigen biosynthetic process"/>
    <property type="evidence" value="ECO:0007669"/>
    <property type="project" value="TreeGrafter"/>
</dbReference>
<sequence length="357" mass="41998">MDIIVLLLITLLIYLLPQNKEYLSVESTSGLRGFLAIGIIFHHLSQWVTSGEEFSNFSYMGTYIVSIFFFLSAYGLYSQNENKKNYLDNFLVKRLSKILVPFFSISLIYMFYRFVNGQLMDLDFFANLFKKGSTIIYNGWFVDIIILMYIFFYISFKFFRNKSISIVINTIFVIGYICLAIKLGYSVWWYNSALAFVIGLIWAKNQNKIDRFLDRYYIIAIILVTVLLFFSHKYNILLKYIHLEDSYSYALAANLDNIIFTIYLIIVFLKKINFSNMYLILLGSISFELYMIHGLVISILEKIFVSSRVNDVLFTFFVLMISLILAWIINKLVNRFIQQVSLFIKSTLKENTLWKKL</sequence>
<gene>
    <name evidence="9" type="ORF">GEZ84_07245</name>
</gene>
<comment type="subcellular location">
    <subcellularLocation>
        <location evidence="1">Cell membrane</location>
        <topology evidence="1">Multi-pass membrane protein</topology>
    </subcellularLocation>
</comment>
<feature type="transmembrane region" description="Helical" evidence="7">
    <location>
        <begin position="163"/>
        <end position="182"/>
    </location>
</feature>
<reference evidence="9 10" key="1">
    <citation type="submission" date="2019-10" db="EMBL/GenBank/DDBJ databases">
        <title>Streptococcus mitis of the oral and urogenital tracts.</title>
        <authorList>
            <person name="Price T."/>
            <person name="Mores C.R."/>
            <person name="Putonti C."/>
            <person name="Wolfe A.J."/>
        </authorList>
    </citation>
    <scope>NUCLEOTIDE SEQUENCE [LARGE SCALE GENOMIC DNA]</scope>
    <source>
        <strain evidence="9 10">SM10</strain>
    </source>
</reference>
<evidence type="ECO:0000256" key="4">
    <source>
        <dbReference type="ARBA" id="ARBA00022692"/>
    </source>
</evidence>
<dbReference type="Pfam" id="PF01757">
    <property type="entry name" value="Acyl_transf_3"/>
    <property type="match status" value="1"/>
</dbReference>
<evidence type="ECO:0000256" key="5">
    <source>
        <dbReference type="ARBA" id="ARBA00022989"/>
    </source>
</evidence>
<feature type="domain" description="Acyltransferase 3" evidence="8">
    <location>
        <begin position="30"/>
        <end position="330"/>
    </location>
</feature>
<feature type="transmembrane region" description="Helical" evidence="7">
    <location>
        <begin position="246"/>
        <end position="266"/>
    </location>
</feature>
<comment type="caution">
    <text evidence="9">The sequence shown here is derived from an EMBL/GenBank/DDBJ whole genome shotgun (WGS) entry which is preliminary data.</text>
</comment>
<accession>A0A6I1TY75</accession>